<dbReference type="AlphaFoldDB" id="A0A231HA07"/>
<gene>
    <name evidence="6" type="ORF">B7C42_02085</name>
</gene>
<accession>A0A231HA07</accession>
<dbReference type="Pfam" id="PF00296">
    <property type="entry name" value="Bac_luciferase"/>
    <property type="match status" value="1"/>
</dbReference>
<keyword evidence="3 6" id="KW-0560">Oxidoreductase</keyword>
<dbReference type="Gene3D" id="3.20.20.30">
    <property type="entry name" value="Luciferase-like domain"/>
    <property type="match status" value="1"/>
</dbReference>
<dbReference type="InterPro" id="IPR036661">
    <property type="entry name" value="Luciferase-like_sf"/>
</dbReference>
<comment type="caution">
    <text evidence="6">The sequence shown here is derived from an EMBL/GenBank/DDBJ whole genome shotgun (WGS) entry which is preliminary data.</text>
</comment>
<dbReference type="RefSeq" id="WP_094025101.1">
    <property type="nucleotide sequence ID" value="NZ_NGAF01000003.1"/>
</dbReference>
<evidence type="ECO:0000313" key="6">
    <source>
        <dbReference type="EMBL" id="OXR45793.1"/>
    </source>
</evidence>
<evidence type="ECO:0000256" key="1">
    <source>
        <dbReference type="ARBA" id="ARBA00022630"/>
    </source>
</evidence>
<evidence type="ECO:0000313" key="7">
    <source>
        <dbReference type="Proteomes" id="UP000215506"/>
    </source>
</evidence>
<keyword evidence="4" id="KW-0503">Monooxygenase</keyword>
<evidence type="ECO:0000259" key="5">
    <source>
        <dbReference type="Pfam" id="PF00296"/>
    </source>
</evidence>
<keyword evidence="7" id="KW-1185">Reference proteome</keyword>
<dbReference type="Proteomes" id="UP000215506">
    <property type="component" value="Unassembled WGS sequence"/>
</dbReference>
<dbReference type="EC" id="1.2.-.-" evidence="6"/>
<dbReference type="GO" id="GO:0046306">
    <property type="term" value="P:alkanesulfonate catabolic process"/>
    <property type="evidence" value="ECO:0007669"/>
    <property type="project" value="TreeGrafter"/>
</dbReference>
<keyword evidence="2" id="KW-0288">FMN</keyword>
<dbReference type="NCBIfam" id="TIGR03619">
    <property type="entry name" value="F420_Rv2161c"/>
    <property type="match status" value="1"/>
</dbReference>
<dbReference type="InterPro" id="IPR019921">
    <property type="entry name" value="Lucif-like_OxRdtase_Rv2161c"/>
</dbReference>
<evidence type="ECO:0000256" key="4">
    <source>
        <dbReference type="ARBA" id="ARBA00023033"/>
    </source>
</evidence>
<proteinExistence type="predicted"/>
<sequence>MKIGVNTFLTDEGIGPRVLGPALEERGFESLFLAEHSHIPASRETPYPGGGELPRVYYRTFDPFVALAAVAVVTERLVLGTGVTLLIQRDPIHTAKEVATLDHLSGGRVVFGVGVGWNREEMADHGTDPRTRGALLDEQLAAIRAIWTQDLAEYHGRFVDFDPIFAWPKPVQRPHPPIFVGGGEVAARRAVRLGIGWVPNGVADPSEVPAQLAAVGDSDIPIAITPVAPEPALLDAYAEAGVERVTLSLPTLPESESLRALDEFAAVAERYRD</sequence>
<dbReference type="SUPFAM" id="SSF51679">
    <property type="entry name" value="Bacterial luciferase-like"/>
    <property type="match status" value="1"/>
</dbReference>
<evidence type="ECO:0000256" key="3">
    <source>
        <dbReference type="ARBA" id="ARBA00023002"/>
    </source>
</evidence>
<dbReference type="GO" id="GO:0008726">
    <property type="term" value="F:alkanesulfonate monooxygenase activity"/>
    <property type="evidence" value="ECO:0007669"/>
    <property type="project" value="TreeGrafter"/>
</dbReference>
<dbReference type="InterPro" id="IPR050172">
    <property type="entry name" value="SsuD_RutA_monooxygenase"/>
</dbReference>
<keyword evidence="1" id="KW-0285">Flavoprotein</keyword>
<protein>
    <submittedName>
        <fullName evidence="6">Phthiodiolone/phenolphthiodiolone dimycocerosates ketoreductase</fullName>
        <ecNumber evidence="6">1.2.-.-</ecNumber>
    </submittedName>
</protein>
<organism evidence="6 7">
    <name type="scientific">Nocardia cerradoensis</name>
    <dbReference type="NCBI Taxonomy" id="85688"/>
    <lineage>
        <taxon>Bacteria</taxon>
        <taxon>Bacillati</taxon>
        <taxon>Actinomycetota</taxon>
        <taxon>Actinomycetes</taxon>
        <taxon>Mycobacteriales</taxon>
        <taxon>Nocardiaceae</taxon>
        <taxon>Nocardia</taxon>
    </lineage>
</organism>
<dbReference type="PANTHER" id="PTHR42847">
    <property type="entry name" value="ALKANESULFONATE MONOOXYGENASE"/>
    <property type="match status" value="1"/>
</dbReference>
<reference evidence="6 7" key="1">
    <citation type="submission" date="2017-07" db="EMBL/GenBank/DDBJ databases">
        <title>First draft Genome Sequence of Nocardia cerradoensis isolated from human infection.</title>
        <authorList>
            <person name="Carrasco G."/>
        </authorList>
    </citation>
    <scope>NUCLEOTIDE SEQUENCE [LARGE SCALE GENOMIC DNA]</scope>
    <source>
        <strain evidence="6 7">CNM20130759</strain>
    </source>
</reference>
<dbReference type="PANTHER" id="PTHR42847:SF4">
    <property type="entry name" value="ALKANESULFONATE MONOOXYGENASE-RELATED"/>
    <property type="match status" value="1"/>
</dbReference>
<dbReference type="EMBL" id="NGAF01000003">
    <property type="protein sequence ID" value="OXR45793.1"/>
    <property type="molecule type" value="Genomic_DNA"/>
</dbReference>
<feature type="domain" description="Luciferase-like" evidence="5">
    <location>
        <begin position="22"/>
        <end position="214"/>
    </location>
</feature>
<name>A0A231HA07_9NOCA</name>
<evidence type="ECO:0000256" key="2">
    <source>
        <dbReference type="ARBA" id="ARBA00022643"/>
    </source>
</evidence>
<dbReference type="InterPro" id="IPR011251">
    <property type="entry name" value="Luciferase-like_dom"/>
</dbReference>